<sequence>MFVGAFRINVQEPTRGDEVLGHCCGVLLVKRTQLTLQFLIEFLAGDFFGNRRFLDPRPAGALLACIFAGIG</sequence>
<proteinExistence type="predicted"/>
<dbReference type="Proteomes" id="UP001501791">
    <property type="component" value="Unassembled WGS sequence"/>
</dbReference>
<dbReference type="EMBL" id="BAAALY010000006">
    <property type="protein sequence ID" value="GAA1539151.1"/>
    <property type="molecule type" value="Genomic_DNA"/>
</dbReference>
<comment type="caution">
    <text evidence="1">The sequence shown here is derived from an EMBL/GenBank/DDBJ whole genome shotgun (WGS) entry which is preliminary data.</text>
</comment>
<gene>
    <name evidence="1" type="ORF">GCM10009691_12650</name>
</gene>
<protein>
    <submittedName>
        <fullName evidence="1">Uncharacterized protein</fullName>
    </submittedName>
</protein>
<reference evidence="1 2" key="1">
    <citation type="journal article" date="2019" name="Int. J. Syst. Evol. Microbiol.">
        <title>The Global Catalogue of Microorganisms (GCM) 10K type strain sequencing project: providing services to taxonomists for standard genome sequencing and annotation.</title>
        <authorList>
            <consortium name="The Broad Institute Genomics Platform"/>
            <consortium name="The Broad Institute Genome Sequencing Center for Infectious Disease"/>
            <person name="Wu L."/>
            <person name="Ma J."/>
        </authorList>
    </citation>
    <scope>NUCLEOTIDE SEQUENCE [LARGE SCALE GENOMIC DNA]</scope>
    <source>
        <strain evidence="1 2">JCM 13319</strain>
    </source>
</reference>
<evidence type="ECO:0000313" key="1">
    <source>
        <dbReference type="EMBL" id="GAA1539151.1"/>
    </source>
</evidence>
<keyword evidence="2" id="KW-1185">Reference proteome</keyword>
<accession>A0ABN2BF44</accession>
<name>A0ABN2BF44_9MICO</name>
<evidence type="ECO:0000313" key="2">
    <source>
        <dbReference type="Proteomes" id="UP001501791"/>
    </source>
</evidence>
<organism evidence="1 2">
    <name type="scientific">Brevibacterium picturae</name>
    <dbReference type="NCBI Taxonomy" id="260553"/>
    <lineage>
        <taxon>Bacteria</taxon>
        <taxon>Bacillati</taxon>
        <taxon>Actinomycetota</taxon>
        <taxon>Actinomycetes</taxon>
        <taxon>Micrococcales</taxon>
        <taxon>Brevibacteriaceae</taxon>
        <taxon>Brevibacterium</taxon>
    </lineage>
</organism>